<dbReference type="SUPFAM" id="SSF53098">
    <property type="entry name" value="Ribonuclease H-like"/>
    <property type="match status" value="1"/>
</dbReference>
<evidence type="ECO:0000313" key="2">
    <source>
        <dbReference type="Ensembl" id="ENSLBEP00000003886.1"/>
    </source>
</evidence>
<dbReference type="Proteomes" id="UP000261660">
    <property type="component" value="Unplaced"/>
</dbReference>
<dbReference type="InParanoid" id="A0A3Q3ECU5"/>
<reference evidence="2" key="2">
    <citation type="submission" date="2025-09" db="UniProtKB">
        <authorList>
            <consortium name="Ensembl"/>
        </authorList>
    </citation>
    <scope>IDENTIFICATION</scope>
</reference>
<keyword evidence="3" id="KW-1185">Reference proteome</keyword>
<dbReference type="PANTHER" id="PTHR45913:SF20">
    <property type="entry name" value="GENERAL TRANSCRIPTION FACTOR II-I REPEAT DOMAIN-CONTAINING PROTEIN 2"/>
    <property type="match status" value="1"/>
</dbReference>
<feature type="domain" description="HAT C-terminal dimerisation" evidence="1">
    <location>
        <begin position="438"/>
        <end position="504"/>
    </location>
</feature>
<dbReference type="GO" id="GO:0046983">
    <property type="term" value="F:protein dimerization activity"/>
    <property type="evidence" value="ECO:0007669"/>
    <property type="project" value="InterPro"/>
</dbReference>
<dbReference type="GeneTree" id="ENSGT00950000182812"/>
<evidence type="ECO:0000259" key="1">
    <source>
        <dbReference type="Pfam" id="PF05699"/>
    </source>
</evidence>
<sequence length="546" mass="62164">MKDFNLSRHYNTTHKDKYDKYNGAARVAIVAELRGKIHHQQSFFTKATTIQESSLKVCYAVSLELAKAKKPYSDGKIVKRLTRRIFDIQNHVEVKLKEVTHDCKYFSLALDESMDVTDVSQLLIYARAIDSSFEVHEELLKLVALHDTTKGRDIFNAVQSVVSEYGGFDKLSAVVTDGAPSMQGKHTGFAGLLQQSGVDCPILHCIIHQEALCAKSMNFSHVMDLVTKVTNLIRGGNRSLNHKTFVAFLDEVIAVYGDLQMHTEVRWMSRGKRLERFFALLAEIPVFLEDSIRCDTSAYCSKLRDTEFLFDMAFLADISSHLNHLNMQLQGRSQTVSDLYAHVNAFQSKLTLFKEDFSSDRPNLAHLRSVEQMCKDAPRMPENTSQVQIEKLQQQFKDRFQDFYTMKPRIVLFTDPLSAAVSAQPPELQLQLCELQSDPFFQAKRQERGISFWRLLPESRFPLLRDFALSTAGIFGSTYICESNFSTMKHIKSKERNRLTDETLFHLIPHCTEIIYDSGMLSHAQCCSAHLSSSSTDVIPLKLQQS</sequence>
<protein>
    <recommendedName>
        <fullName evidence="1">HAT C-terminal dimerisation domain-containing protein</fullName>
    </recommendedName>
</protein>
<name>A0A3Q3ECU5_9LABR</name>
<dbReference type="InterPro" id="IPR012337">
    <property type="entry name" value="RNaseH-like_sf"/>
</dbReference>
<accession>A0A3Q3ECU5</accession>
<proteinExistence type="predicted"/>
<dbReference type="STRING" id="56723.ENSLBEP00000003886"/>
<evidence type="ECO:0000313" key="3">
    <source>
        <dbReference type="Proteomes" id="UP000261660"/>
    </source>
</evidence>
<organism evidence="2 3">
    <name type="scientific">Labrus bergylta</name>
    <name type="common">ballan wrasse</name>
    <dbReference type="NCBI Taxonomy" id="56723"/>
    <lineage>
        <taxon>Eukaryota</taxon>
        <taxon>Metazoa</taxon>
        <taxon>Chordata</taxon>
        <taxon>Craniata</taxon>
        <taxon>Vertebrata</taxon>
        <taxon>Euteleostomi</taxon>
        <taxon>Actinopterygii</taxon>
        <taxon>Neopterygii</taxon>
        <taxon>Teleostei</taxon>
        <taxon>Neoteleostei</taxon>
        <taxon>Acanthomorphata</taxon>
        <taxon>Eupercaria</taxon>
        <taxon>Labriformes</taxon>
        <taxon>Labridae</taxon>
        <taxon>Labrus</taxon>
    </lineage>
</organism>
<reference evidence="2" key="1">
    <citation type="submission" date="2025-08" db="UniProtKB">
        <authorList>
            <consortium name="Ensembl"/>
        </authorList>
    </citation>
    <scope>IDENTIFICATION</scope>
</reference>
<dbReference type="InterPro" id="IPR008906">
    <property type="entry name" value="HATC_C_dom"/>
</dbReference>
<dbReference type="AlphaFoldDB" id="A0A3Q3ECU5"/>
<dbReference type="Pfam" id="PF05699">
    <property type="entry name" value="Dimer_Tnp_hAT"/>
    <property type="match status" value="1"/>
</dbReference>
<dbReference type="Ensembl" id="ENSLBET00000004092.1">
    <property type="protein sequence ID" value="ENSLBEP00000003886.1"/>
    <property type="gene ID" value="ENSLBEG00000002997.1"/>
</dbReference>
<dbReference type="PANTHER" id="PTHR45913">
    <property type="entry name" value="EPM2A-INTERACTING PROTEIN 1"/>
    <property type="match status" value="1"/>
</dbReference>